<evidence type="ECO:0000313" key="5">
    <source>
        <dbReference type="Proteomes" id="UP001215712"/>
    </source>
</evidence>
<dbReference type="EMBL" id="JAQJAN010000002">
    <property type="protein sequence ID" value="KAJ5738129.1"/>
    <property type="molecule type" value="Genomic_DNA"/>
</dbReference>
<dbReference type="PANTHER" id="PTHR31896:SF64">
    <property type="entry name" value="TRICHOTHECENE 3-O-ACETYLTRANSFERASE"/>
    <property type="match status" value="1"/>
</dbReference>
<dbReference type="Pfam" id="PF22664">
    <property type="entry name" value="TRI-like_N"/>
    <property type="match status" value="1"/>
</dbReference>
<name>A0AAD6HUF1_9EURO</name>
<keyword evidence="5" id="KW-1185">Reference proteome</keyword>
<sequence>MGSIASNKGPPQLTALERIGPKGYVRYLFPFQLEEDYDIDHVARILRAGYDALRVRLPEVACEAVPDIDCEQAGVMKYAKRNDEIEPLVVKDLRDTYPSTYTELKERRFPVSCFNADTFCRCDTWPERGNMVPIALVQANFIRGGLILSWNMLHMAGDGTSFCIWTEIWAEGCRQAQGDYESPVDLPEAIWKDRKQFMKPSGRNNGKIEDHPEYTILPFTPPGMPPKMVSPNHRGQVYYFSPESLARLKADASPVYATQPTDQKWISTNDALSALLWRTVMAVQHPIEELEEDPVSVFNVALDGRQRADPPVHSNTLGCFLEWTAPSASIRDMLTKFSIADLAILVRKAVTRADNQFTDDVVTLVHSVEDVDRLVATAFLDVPGNHCVQSSWLGFELYGIEWGPVLGKKIEAVRAPHVGIINGAQIVLPQLANGGMEVLVGVESNCLDRLLKDPLFNKYGVALE</sequence>
<evidence type="ECO:0000256" key="1">
    <source>
        <dbReference type="ARBA" id="ARBA00022679"/>
    </source>
</evidence>
<feature type="domain" description="Trichothecene 3-O-acetyltransferase-like N-terminal" evidence="3">
    <location>
        <begin position="24"/>
        <end position="160"/>
    </location>
</feature>
<dbReference type="InterPro" id="IPR023213">
    <property type="entry name" value="CAT-like_dom_sf"/>
</dbReference>
<dbReference type="InterPro" id="IPR051283">
    <property type="entry name" value="Sec_Metabolite_Acyltrans"/>
</dbReference>
<proteinExistence type="predicted"/>
<dbReference type="PANTHER" id="PTHR31896">
    <property type="entry name" value="FAMILY REGULATORY PROTEIN, PUTATIVE (AFU_ORTHOLOGUE AFUA_3G14730)-RELATED"/>
    <property type="match status" value="1"/>
</dbReference>
<dbReference type="Gene3D" id="3.30.559.10">
    <property type="entry name" value="Chloramphenicol acetyltransferase-like domain"/>
    <property type="match status" value="2"/>
</dbReference>
<dbReference type="GO" id="GO:0016746">
    <property type="term" value="F:acyltransferase activity"/>
    <property type="evidence" value="ECO:0007669"/>
    <property type="project" value="UniProtKB-KW"/>
</dbReference>
<evidence type="ECO:0000313" key="4">
    <source>
        <dbReference type="EMBL" id="KAJ5738129.1"/>
    </source>
</evidence>
<dbReference type="AlphaFoldDB" id="A0AAD6HUF1"/>
<evidence type="ECO:0000256" key="2">
    <source>
        <dbReference type="ARBA" id="ARBA00023315"/>
    </source>
</evidence>
<organism evidence="4 5">
    <name type="scientific">Penicillium malachiteum</name>
    <dbReference type="NCBI Taxonomy" id="1324776"/>
    <lineage>
        <taxon>Eukaryota</taxon>
        <taxon>Fungi</taxon>
        <taxon>Dikarya</taxon>
        <taxon>Ascomycota</taxon>
        <taxon>Pezizomycotina</taxon>
        <taxon>Eurotiomycetes</taxon>
        <taxon>Eurotiomycetidae</taxon>
        <taxon>Eurotiales</taxon>
        <taxon>Aspergillaceae</taxon>
        <taxon>Penicillium</taxon>
    </lineage>
</organism>
<reference evidence="4" key="1">
    <citation type="journal article" date="2023" name="IMA Fungus">
        <title>Comparative genomic study of the Penicillium genus elucidates a diverse pangenome and 15 lateral gene transfer events.</title>
        <authorList>
            <person name="Petersen C."/>
            <person name="Sorensen T."/>
            <person name="Nielsen M.R."/>
            <person name="Sondergaard T.E."/>
            <person name="Sorensen J.L."/>
            <person name="Fitzpatrick D.A."/>
            <person name="Frisvad J.C."/>
            <person name="Nielsen K.L."/>
        </authorList>
    </citation>
    <scope>NUCLEOTIDE SEQUENCE</scope>
    <source>
        <strain evidence="4">IBT 17514</strain>
    </source>
</reference>
<gene>
    <name evidence="4" type="ORF">N7493_001284</name>
</gene>
<dbReference type="Proteomes" id="UP001215712">
    <property type="component" value="Unassembled WGS sequence"/>
</dbReference>
<reference evidence="4" key="2">
    <citation type="submission" date="2023-01" db="EMBL/GenBank/DDBJ databases">
        <authorList>
            <person name="Petersen C."/>
        </authorList>
    </citation>
    <scope>NUCLEOTIDE SEQUENCE</scope>
    <source>
        <strain evidence="4">IBT 17514</strain>
    </source>
</reference>
<protein>
    <recommendedName>
        <fullName evidence="3">Trichothecene 3-O-acetyltransferase-like N-terminal domain-containing protein</fullName>
    </recommendedName>
</protein>
<dbReference type="InterPro" id="IPR054710">
    <property type="entry name" value="Tri101-like_N"/>
</dbReference>
<keyword evidence="2" id="KW-0012">Acyltransferase</keyword>
<evidence type="ECO:0000259" key="3">
    <source>
        <dbReference type="Pfam" id="PF22664"/>
    </source>
</evidence>
<accession>A0AAD6HUF1</accession>
<keyword evidence="1" id="KW-0808">Transferase</keyword>
<comment type="caution">
    <text evidence="4">The sequence shown here is derived from an EMBL/GenBank/DDBJ whole genome shotgun (WGS) entry which is preliminary data.</text>
</comment>